<keyword evidence="2" id="KW-0963">Cytoplasm</keyword>
<comment type="caution">
    <text evidence="7">The sequence shown here is derived from an EMBL/GenBank/DDBJ whole genome shotgun (WGS) entry which is preliminary data.</text>
</comment>
<proteinExistence type="predicted"/>
<keyword evidence="4" id="KW-0862">Zinc</keyword>
<dbReference type="GO" id="GO:0008270">
    <property type="term" value="F:zinc ion binding"/>
    <property type="evidence" value="ECO:0007669"/>
    <property type="project" value="UniProtKB-KW"/>
</dbReference>
<keyword evidence="4" id="KW-0479">Metal-binding</keyword>
<dbReference type="Gene3D" id="2.30.29.30">
    <property type="entry name" value="Pleckstrin-homology domain (PH domain)/Phosphotyrosine-binding domain (PTB)"/>
    <property type="match status" value="1"/>
</dbReference>
<dbReference type="SUPFAM" id="SSF50729">
    <property type="entry name" value="PH domain-like"/>
    <property type="match status" value="1"/>
</dbReference>
<evidence type="ECO:0000256" key="5">
    <source>
        <dbReference type="SAM" id="MobiDB-lite"/>
    </source>
</evidence>
<dbReference type="InterPro" id="IPR051632">
    <property type="entry name" value="Rho_GEF"/>
</dbReference>
<comment type="subcellular location">
    <subcellularLocation>
        <location evidence="1">Cytoplasm</location>
    </subcellularLocation>
</comment>
<keyword evidence="4" id="KW-0863">Zinc-finger</keyword>
<dbReference type="Pfam" id="PF00621">
    <property type="entry name" value="RhoGEF"/>
    <property type="match status" value="1"/>
</dbReference>
<dbReference type="InterPro" id="IPR000219">
    <property type="entry name" value="DH_dom"/>
</dbReference>
<evidence type="ECO:0000256" key="2">
    <source>
        <dbReference type="ARBA" id="ARBA00022490"/>
    </source>
</evidence>
<dbReference type="AlphaFoldDB" id="A0AAV7KCJ7"/>
<dbReference type="SUPFAM" id="SSF48065">
    <property type="entry name" value="DBL homology domain (DH-domain)"/>
    <property type="match status" value="1"/>
</dbReference>
<organism evidence="7 8">
    <name type="scientific">Oopsacas minuta</name>
    <dbReference type="NCBI Taxonomy" id="111878"/>
    <lineage>
        <taxon>Eukaryota</taxon>
        <taxon>Metazoa</taxon>
        <taxon>Porifera</taxon>
        <taxon>Hexactinellida</taxon>
        <taxon>Hexasterophora</taxon>
        <taxon>Lyssacinosida</taxon>
        <taxon>Leucopsacidae</taxon>
        <taxon>Oopsacas</taxon>
    </lineage>
</organism>
<sequence>MREALHISDSNLEVLFPKIEDLLLLSERFLMSLLNLRSDEQKLESIGVTISDFFCGECRDCLKRCFGHFIRKQTLALTSYKEMLKSRQFSIFIQKCESMPECRRKTLPDCYLLISQRLTKYISLMERIYKYTDKDHKDYECLQDGIEEGKEIVQSINDELTEEQNRDFLNKITASYDNAIIKANGKVKKFDIKLRFNGRKLKTHGKTIWYINQGKHTVSLETTILLFNDSIFMLLEKDSRYYVPQIGDLNLPFIHLKHLLVKPNAVDKKSIFIINTEKSAAEMYRLMFETCEEANKWQSDIIKAAVDISKVRGVIETPFFEQNKEKEKKISKKSATHSFHVKSDQVKHKHKHVSFEMLTEIDQKINANLLEREKLIFNLDLRNNPALQDSNTELSQRDEFLYLQSTLKSSSDFLQSRMRHEDKTPALSYTHSLRKISSPEGKPPKPRRKGASQDILARANWYLTRTESDCSMYSIDCPLTPSIDSDMHTNDLYGNQGTEEEFTTVGVQLVSTVSNLMKIIIDQDTALRRNNIPITESADSLTRQNSTRSKFNKATQNYLQKFGVSSDKKSKTLERRHTLHDSILTQEQLQLAHQQHQQQEIPKPN</sequence>
<dbReference type="PANTHER" id="PTHR13944">
    <property type="entry name" value="AGAP007712-PA"/>
    <property type="match status" value="1"/>
</dbReference>
<dbReference type="GO" id="GO:0005085">
    <property type="term" value="F:guanyl-nucleotide exchange factor activity"/>
    <property type="evidence" value="ECO:0007669"/>
    <property type="project" value="InterPro"/>
</dbReference>
<dbReference type="EMBL" id="JAKMXF010000088">
    <property type="protein sequence ID" value="KAI6658605.1"/>
    <property type="molecule type" value="Genomic_DNA"/>
</dbReference>
<dbReference type="InterPro" id="IPR041020">
    <property type="entry name" value="PH_16"/>
</dbReference>
<dbReference type="PANTHER" id="PTHR13944:SF21">
    <property type="entry name" value="CYSTS, ISOFORM C"/>
    <property type="match status" value="1"/>
</dbReference>
<keyword evidence="8" id="KW-1185">Reference proteome</keyword>
<evidence type="ECO:0000256" key="1">
    <source>
        <dbReference type="ARBA" id="ARBA00004496"/>
    </source>
</evidence>
<evidence type="ECO:0000256" key="4">
    <source>
        <dbReference type="ARBA" id="ARBA00022771"/>
    </source>
</evidence>
<reference evidence="7 8" key="1">
    <citation type="journal article" date="2023" name="BMC Biol.">
        <title>The compact genome of the sponge Oopsacas minuta (Hexactinellida) is lacking key metazoan core genes.</title>
        <authorList>
            <person name="Santini S."/>
            <person name="Schenkelaars Q."/>
            <person name="Jourda C."/>
            <person name="Duchesne M."/>
            <person name="Belahbib H."/>
            <person name="Rocher C."/>
            <person name="Selva M."/>
            <person name="Riesgo A."/>
            <person name="Vervoort M."/>
            <person name="Leys S.P."/>
            <person name="Kodjabachian L."/>
            <person name="Le Bivic A."/>
            <person name="Borchiellini C."/>
            <person name="Claverie J.M."/>
            <person name="Renard E."/>
        </authorList>
    </citation>
    <scope>NUCLEOTIDE SEQUENCE [LARGE SCALE GENOMIC DNA]</scope>
    <source>
        <strain evidence="7">SPO-2</strain>
    </source>
</reference>
<evidence type="ECO:0000256" key="3">
    <source>
        <dbReference type="ARBA" id="ARBA00022553"/>
    </source>
</evidence>
<name>A0AAV7KCJ7_9METZ</name>
<dbReference type="GO" id="GO:0005737">
    <property type="term" value="C:cytoplasm"/>
    <property type="evidence" value="ECO:0007669"/>
    <property type="project" value="UniProtKB-SubCell"/>
</dbReference>
<dbReference type="Pfam" id="PF17838">
    <property type="entry name" value="PH_16"/>
    <property type="match status" value="1"/>
</dbReference>
<feature type="domain" description="DH" evidence="6">
    <location>
        <begin position="1"/>
        <end position="159"/>
    </location>
</feature>
<dbReference type="GO" id="GO:0035023">
    <property type="term" value="P:regulation of Rho protein signal transduction"/>
    <property type="evidence" value="ECO:0007669"/>
    <property type="project" value="TreeGrafter"/>
</dbReference>
<evidence type="ECO:0000313" key="7">
    <source>
        <dbReference type="EMBL" id="KAI6658605.1"/>
    </source>
</evidence>
<dbReference type="SMART" id="SM00325">
    <property type="entry name" value="RhoGEF"/>
    <property type="match status" value="1"/>
</dbReference>
<evidence type="ECO:0000313" key="8">
    <source>
        <dbReference type="Proteomes" id="UP001165289"/>
    </source>
</evidence>
<dbReference type="PROSITE" id="PS50010">
    <property type="entry name" value="DH_2"/>
    <property type="match status" value="1"/>
</dbReference>
<dbReference type="InterPro" id="IPR011993">
    <property type="entry name" value="PH-like_dom_sf"/>
</dbReference>
<keyword evidence="3" id="KW-0597">Phosphoprotein</keyword>
<protein>
    <recommendedName>
        <fullName evidence="6">DH domain-containing protein</fullName>
    </recommendedName>
</protein>
<dbReference type="Gene3D" id="1.20.900.10">
    <property type="entry name" value="Dbl homology (DH) domain"/>
    <property type="match status" value="1"/>
</dbReference>
<dbReference type="Proteomes" id="UP001165289">
    <property type="component" value="Unassembled WGS sequence"/>
</dbReference>
<gene>
    <name evidence="7" type="ORF">LOD99_15405</name>
</gene>
<evidence type="ECO:0000259" key="6">
    <source>
        <dbReference type="PROSITE" id="PS50010"/>
    </source>
</evidence>
<accession>A0AAV7KCJ7</accession>
<feature type="region of interest" description="Disordered" evidence="5">
    <location>
        <begin position="420"/>
        <end position="452"/>
    </location>
</feature>
<dbReference type="InterPro" id="IPR035899">
    <property type="entry name" value="DBL_dom_sf"/>
</dbReference>